<sequence length="486" mass="53269">MNLTQLFDLSLKGRRTTIALEFGPESWTFGQLDEQANQMANVLADRGLQAGDRLAVYLENSPTFIQLYLACLRLGIIFVPVNILYREREITHILTDAEPKALVASGNVPGDFPFWEMAEMATEAFQQTTELALANPTTGDSPAALVYTSGTTGASKGAILTHNNFIANAVNLVSCWQITDADRFWLPLPLFHVHGLGNGIHCWLLSGCRMRLLERFNYQTATEDLLQFKPTLFFGVPTIYIRLLDWPDETARQLGASMRLFVSGSAPLPAQVMEAFAAKFGHVILERYGMTETLMNISNPYIGERRPGTIGFPLPGISARILDPDGQEVAVDEEGEVHIKGPNVCAGYWKRDDATRQAFTADGYFKTGDMGVVSADGYVTLRGRKSDLIISGGFNIYPREIEEFLLEQAEVAEAAVVGVPHARRGEVPVAYIVPNGSFDAEALSARCQAGLASFKLPKAFVSVESLPRTALGKVQKHLLPKPAAID</sequence>
<dbReference type="RefSeq" id="WP_166691340.1">
    <property type="nucleotide sequence ID" value="NZ_WAEL01000002.1"/>
</dbReference>
<organism evidence="4 5">
    <name type="scientific">Fibrivirga algicola</name>
    <dbReference type="NCBI Taxonomy" id="2950420"/>
    <lineage>
        <taxon>Bacteria</taxon>
        <taxon>Pseudomonadati</taxon>
        <taxon>Bacteroidota</taxon>
        <taxon>Cytophagia</taxon>
        <taxon>Cytophagales</taxon>
        <taxon>Spirosomataceae</taxon>
        <taxon>Fibrivirga</taxon>
    </lineage>
</organism>
<evidence type="ECO:0000259" key="2">
    <source>
        <dbReference type="Pfam" id="PF00501"/>
    </source>
</evidence>
<gene>
    <name evidence="4" type="ORF">F7231_06505</name>
</gene>
<evidence type="ECO:0000313" key="4">
    <source>
        <dbReference type="EMBL" id="NID09816.1"/>
    </source>
</evidence>
<dbReference type="PROSITE" id="PS00455">
    <property type="entry name" value="AMP_BINDING"/>
    <property type="match status" value="1"/>
</dbReference>
<evidence type="ECO:0000256" key="1">
    <source>
        <dbReference type="ARBA" id="ARBA00006432"/>
    </source>
</evidence>
<dbReference type="Proteomes" id="UP000606008">
    <property type="component" value="Unassembled WGS sequence"/>
</dbReference>
<dbReference type="InterPro" id="IPR025110">
    <property type="entry name" value="AMP-bd_C"/>
</dbReference>
<dbReference type="InterPro" id="IPR020845">
    <property type="entry name" value="AMP-binding_CS"/>
</dbReference>
<dbReference type="PANTHER" id="PTHR43201:SF8">
    <property type="entry name" value="ACYL-COA SYNTHETASE FAMILY MEMBER 3"/>
    <property type="match status" value="1"/>
</dbReference>
<name>A0ABX0QEZ8_9BACT</name>
<feature type="domain" description="AMP-dependent synthetase/ligase" evidence="2">
    <location>
        <begin position="13"/>
        <end position="349"/>
    </location>
</feature>
<dbReference type="InterPro" id="IPR045851">
    <property type="entry name" value="AMP-bd_C_sf"/>
</dbReference>
<evidence type="ECO:0000313" key="5">
    <source>
        <dbReference type="Proteomes" id="UP000606008"/>
    </source>
</evidence>
<reference evidence="5" key="2">
    <citation type="submission" date="2023-07" db="EMBL/GenBank/DDBJ databases">
        <authorList>
            <person name="Jung D.-H."/>
        </authorList>
    </citation>
    <scope>NUCLEOTIDE SEQUENCE [LARGE SCALE GENOMIC DNA]</scope>
    <source>
        <strain evidence="5">JA-25</strain>
    </source>
</reference>
<dbReference type="EMBL" id="WAEL01000002">
    <property type="protein sequence ID" value="NID09816.1"/>
    <property type="molecule type" value="Genomic_DNA"/>
</dbReference>
<accession>A0ABX0QEZ8</accession>
<comment type="caution">
    <text evidence="4">The sequence shown here is derived from an EMBL/GenBank/DDBJ whole genome shotgun (WGS) entry which is preliminary data.</text>
</comment>
<protein>
    <submittedName>
        <fullName evidence="4">AMP-binding protein</fullName>
    </submittedName>
</protein>
<dbReference type="Gene3D" id="3.30.300.30">
    <property type="match status" value="1"/>
</dbReference>
<reference evidence="5" key="1">
    <citation type="submission" date="2019-09" db="EMBL/GenBank/DDBJ databases">
        <authorList>
            <person name="Jung D.-H."/>
        </authorList>
    </citation>
    <scope>NUCLEOTIDE SEQUENCE [LARGE SCALE GENOMIC DNA]</scope>
    <source>
        <strain evidence="5">JA-25</strain>
    </source>
</reference>
<dbReference type="Pfam" id="PF00501">
    <property type="entry name" value="AMP-binding"/>
    <property type="match status" value="1"/>
</dbReference>
<feature type="domain" description="AMP-binding enzyme C-terminal" evidence="3">
    <location>
        <begin position="400"/>
        <end position="473"/>
    </location>
</feature>
<dbReference type="InterPro" id="IPR000873">
    <property type="entry name" value="AMP-dep_synth/lig_dom"/>
</dbReference>
<keyword evidence="5" id="KW-1185">Reference proteome</keyword>
<comment type="similarity">
    <text evidence="1">Belongs to the ATP-dependent AMP-binding enzyme family.</text>
</comment>
<dbReference type="SUPFAM" id="SSF56801">
    <property type="entry name" value="Acetyl-CoA synthetase-like"/>
    <property type="match status" value="1"/>
</dbReference>
<dbReference type="Pfam" id="PF13193">
    <property type="entry name" value="AMP-binding_C"/>
    <property type="match status" value="1"/>
</dbReference>
<evidence type="ECO:0000259" key="3">
    <source>
        <dbReference type="Pfam" id="PF13193"/>
    </source>
</evidence>
<dbReference type="Gene3D" id="3.40.50.12780">
    <property type="entry name" value="N-terminal domain of ligase-like"/>
    <property type="match status" value="1"/>
</dbReference>
<dbReference type="InterPro" id="IPR042099">
    <property type="entry name" value="ANL_N_sf"/>
</dbReference>
<dbReference type="PANTHER" id="PTHR43201">
    <property type="entry name" value="ACYL-COA SYNTHETASE"/>
    <property type="match status" value="1"/>
</dbReference>
<dbReference type="CDD" id="cd05941">
    <property type="entry name" value="MCS"/>
    <property type="match status" value="1"/>
</dbReference>
<proteinExistence type="inferred from homology"/>